<comment type="caution">
    <text evidence="1">The sequence shown here is derived from an EMBL/GenBank/DDBJ whole genome shotgun (WGS) entry which is preliminary data.</text>
</comment>
<dbReference type="AlphaFoldDB" id="A0A6B4JIX8"/>
<organism evidence="1 2">
    <name type="scientific">Clostridium botulinum</name>
    <dbReference type="NCBI Taxonomy" id="1491"/>
    <lineage>
        <taxon>Bacteria</taxon>
        <taxon>Bacillati</taxon>
        <taxon>Bacillota</taxon>
        <taxon>Clostridia</taxon>
        <taxon>Eubacteriales</taxon>
        <taxon>Clostridiaceae</taxon>
        <taxon>Clostridium</taxon>
    </lineage>
</organism>
<reference evidence="1 2" key="1">
    <citation type="submission" date="2019-04" db="EMBL/GenBank/DDBJ databases">
        <title>Genome sequencing of Clostridium botulinum Groups I-IV and Clostridium butyricum.</title>
        <authorList>
            <person name="Brunt J."/>
            <person name="Van Vliet A.H.M."/>
            <person name="Stringer S.C."/>
            <person name="Carter A.T."/>
            <person name="Peck M.W."/>
        </authorList>
    </citation>
    <scope>NUCLEOTIDE SEQUENCE [LARGE SCALE GENOMIC DNA]</scope>
    <source>
        <strain evidence="1 2">BL81</strain>
    </source>
</reference>
<accession>A0A6B4JIX8</accession>
<sequence>MRHTLIWNGKTAEDMGLKIISLPPIQLSTERIDEKEIEGREGTLTFINGYTSDEKTVECDYKGNKTWKIANWLQGSGKVIFGNMEDRYYKARISNVVPINQVLENYLYNFQIKFKCKPFGYLLEGNYPIEIIKSGTTIYNGKATYKSLPLITVYGTGTGVLKVNNTSYAITNIGTSITLDSELEEVLGDKGQYFESDKFPILEVGENNISWSGGITKVEIVPRWRCK</sequence>
<dbReference type="Proteomes" id="UP000486903">
    <property type="component" value="Unassembled WGS sequence"/>
</dbReference>
<evidence type="ECO:0000313" key="2">
    <source>
        <dbReference type="Proteomes" id="UP000486903"/>
    </source>
</evidence>
<evidence type="ECO:0000313" key="1">
    <source>
        <dbReference type="EMBL" id="NFV27547.1"/>
    </source>
</evidence>
<protein>
    <submittedName>
        <fullName evidence="1">Phage tail protein</fullName>
    </submittedName>
</protein>
<dbReference type="RefSeq" id="WP_003373097.1">
    <property type="nucleotide sequence ID" value="NZ_JACBBA010000001.1"/>
</dbReference>
<dbReference type="EMBL" id="SXFB01000016">
    <property type="protein sequence ID" value="NFV27547.1"/>
    <property type="molecule type" value="Genomic_DNA"/>
</dbReference>
<proteinExistence type="predicted"/>
<name>A0A6B4JIX8_CLOBO</name>
<dbReference type="Gene3D" id="2.40.30.200">
    <property type="match status" value="1"/>
</dbReference>
<gene>
    <name evidence="1" type="ORF">FDG31_15540</name>
</gene>